<evidence type="ECO:0000313" key="3">
    <source>
        <dbReference type="EMBL" id="RAU83588.1"/>
    </source>
</evidence>
<evidence type="ECO:0000256" key="2">
    <source>
        <dbReference type="SAM" id="SignalP"/>
    </source>
</evidence>
<keyword evidence="2" id="KW-0732">Signal</keyword>
<keyword evidence="4" id="KW-1185">Reference proteome</keyword>
<dbReference type="AlphaFoldDB" id="A0A364RGZ9"/>
<gene>
    <name evidence="3" type="ORF">DP923_00470</name>
</gene>
<dbReference type="EMBL" id="QMDV01000001">
    <property type="protein sequence ID" value="RAU83588.1"/>
    <property type="molecule type" value="Genomic_DNA"/>
</dbReference>
<dbReference type="Proteomes" id="UP000251692">
    <property type="component" value="Unassembled WGS sequence"/>
</dbReference>
<organism evidence="3 4">
    <name type="scientific">Pontibacter arcticus</name>
    <dbReference type="NCBI Taxonomy" id="2080288"/>
    <lineage>
        <taxon>Bacteria</taxon>
        <taxon>Pseudomonadati</taxon>
        <taxon>Bacteroidota</taxon>
        <taxon>Cytophagia</taxon>
        <taxon>Cytophagales</taxon>
        <taxon>Hymenobacteraceae</taxon>
        <taxon>Pontibacter</taxon>
    </lineage>
</organism>
<dbReference type="OrthoDB" id="852952at2"/>
<reference evidence="3 4" key="1">
    <citation type="submission" date="2018-06" db="EMBL/GenBank/DDBJ databases">
        <authorList>
            <person name="Liu Z.-W."/>
        </authorList>
    </citation>
    <scope>NUCLEOTIDE SEQUENCE [LARGE SCALE GENOMIC DNA]</scope>
    <source>
        <strain evidence="3 4">2b14</strain>
    </source>
</reference>
<feature type="region of interest" description="Disordered" evidence="1">
    <location>
        <begin position="39"/>
        <end position="114"/>
    </location>
</feature>
<comment type="caution">
    <text evidence="3">The sequence shown here is derived from an EMBL/GenBank/DDBJ whole genome shotgun (WGS) entry which is preliminary data.</text>
</comment>
<dbReference type="RefSeq" id="WP_112303623.1">
    <property type="nucleotide sequence ID" value="NZ_QMDV01000001.1"/>
</dbReference>
<evidence type="ECO:0000256" key="1">
    <source>
        <dbReference type="SAM" id="MobiDB-lite"/>
    </source>
</evidence>
<feature type="compositionally biased region" description="Polar residues" evidence="1">
    <location>
        <begin position="42"/>
        <end position="62"/>
    </location>
</feature>
<accession>A0A364RGZ9</accession>
<evidence type="ECO:0000313" key="4">
    <source>
        <dbReference type="Proteomes" id="UP000251692"/>
    </source>
</evidence>
<evidence type="ECO:0008006" key="5">
    <source>
        <dbReference type="Google" id="ProtNLM"/>
    </source>
</evidence>
<sequence length="114" mass="12616">MKNLTVYSIGFLFLTVSACTSLSTGQEAVVEGEADQNRRVRYQNNTTTTAPLRQSMNEQASEINRKRNIEDAGSNNPATTPPDLRPQRVPNAPVDSAIHNVNRPIPTRVRPIDN</sequence>
<dbReference type="PROSITE" id="PS51257">
    <property type="entry name" value="PROKAR_LIPOPROTEIN"/>
    <property type="match status" value="1"/>
</dbReference>
<protein>
    <recommendedName>
        <fullName evidence="5">Lipoprotein</fullName>
    </recommendedName>
</protein>
<feature type="signal peptide" evidence="2">
    <location>
        <begin position="1"/>
        <end position="18"/>
    </location>
</feature>
<feature type="chain" id="PRO_5016759112" description="Lipoprotein" evidence="2">
    <location>
        <begin position="19"/>
        <end position="114"/>
    </location>
</feature>
<proteinExistence type="predicted"/>
<reference evidence="3 4" key="2">
    <citation type="submission" date="2018-07" db="EMBL/GenBank/DDBJ databases">
        <title>Pontibacter sp. 2b14 genomic sequence and assembly.</title>
        <authorList>
            <person name="Du Z.-J."/>
        </authorList>
    </citation>
    <scope>NUCLEOTIDE SEQUENCE [LARGE SCALE GENOMIC DNA]</scope>
    <source>
        <strain evidence="3 4">2b14</strain>
    </source>
</reference>
<name>A0A364RGZ9_9BACT</name>